<reference evidence="4 5" key="1">
    <citation type="submission" date="2016-04" db="EMBL/GenBank/DDBJ databases">
        <title>First whole genome shotgun sequence of the bacterium Enteractinococcus sp. strain UASWS1574.</title>
        <authorList>
            <person name="Crovadore J."/>
            <person name="Chablais R."/>
            <person name="Lefort F."/>
        </authorList>
    </citation>
    <scope>NUCLEOTIDE SEQUENCE [LARGE SCALE GENOMIC DNA]</scope>
    <source>
        <strain evidence="4 5">UASWS1574</strain>
    </source>
</reference>
<keyword evidence="5" id="KW-1185">Reference proteome</keyword>
<evidence type="ECO:0000256" key="1">
    <source>
        <dbReference type="ARBA" id="ARBA00022741"/>
    </source>
</evidence>
<dbReference type="FunFam" id="3.40.50.300:FF:000011">
    <property type="entry name" value="Putative ABC transporter ATP-binding component"/>
    <property type="match status" value="1"/>
</dbReference>
<dbReference type="SMART" id="SM00382">
    <property type="entry name" value="AAA"/>
    <property type="match status" value="2"/>
</dbReference>
<dbReference type="Pfam" id="PF00005">
    <property type="entry name" value="ABC_tran"/>
    <property type="match status" value="2"/>
</dbReference>
<dbReference type="PANTHER" id="PTHR42855:SF2">
    <property type="entry name" value="DRUG RESISTANCE ABC TRANSPORTER,ATP-BINDING PROTEIN"/>
    <property type="match status" value="1"/>
</dbReference>
<dbReference type="OrthoDB" id="3239744at2"/>
<protein>
    <submittedName>
        <fullName evidence="4">ABC transporter ATP-binding protein</fullName>
    </submittedName>
</protein>
<dbReference type="EMBL" id="LXEY01000008">
    <property type="protein sequence ID" value="OAV62767.1"/>
    <property type="molecule type" value="Genomic_DNA"/>
</dbReference>
<feature type="domain" description="ABC transporter" evidence="3">
    <location>
        <begin position="375"/>
        <end position="571"/>
    </location>
</feature>
<dbReference type="Proteomes" id="UP000078292">
    <property type="component" value="Unassembled WGS sequence"/>
</dbReference>
<accession>A0A1B7M2D9</accession>
<dbReference type="Gene3D" id="3.40.50.300">
    <property type="entry name" value="P-loop containing nucleotide triphosphate hydrolases"/>
    <property type="match status" value="2"/>
</dbReference>
<comment type="caution">
    <text evidence="4">The sequence shown here is derived from an EMBL/GenBank/DDBJ whole genome shotgun (WGS) entry which is preliminary data.</text>
</comment>
<dbReference type="CDD" id="cd03221">
    <property type="entry name" value="ABCF_EF-3"/>
    <property type="match status" value="2"/>
</dbReference>
<proteinExistence type="predicted"/>
<dbReference type="GO" id="GO:0016887">
    <property type="term" value="F:ATP hydrolysis activity"/>
    <property type="evidence" value="ECO:0007669"/>
    <property type="project" value="InterPro"/>
</dbReference>
<dbReference type="GO" id="GO:0005524">
    <property type="term" value="F:ATP binding"/>
    <property type="evidence" value="ECO:0007669"/>
    <property type="project" value="UniProtKB-KW"/>
</dbReference>
<dbReference type="PANTHER" id="PTHR42855">
    <property type="entry name" value="ABC TRANSPORTER ATP-BINDING SUBUNIT"/>
    <property type="match status" value="1"/>
</dbReference>
<keyword evidence="1" id="KW-0547">Nucleotide-binding</keyword>
<dbReference type="InterPro" id="IPR051309">
    <property type="entry name" value="ABCF_ATPase"/>
</dbReference>
<dbReference type="PROSITE" id="PS50893">
    <property type="entry name" value="ABC_TRANSPORTER_2"/>
    <property type="match status" value="2"/>
</dbReference>
<evidence type="ECO:0000313" key="5">
    <source>
        <dbReference type="Proteomes" id="UP000078292"/>
    </source>
</evidence>
<name>A0A1B7M2D9_9MICC</name>
<dbReference type="SUPFAM" id="SSF52540">
    <property type="entry name" value="P-loop containing nucleoside triphosphate hydrolases"/>
    <property type="match status" value="2"/>
</dbReference>
<dbReference type="InterPro" id="IPR027417">
    <property type="entry name" value="P-loop_NTPase"/>
</dbReference>
<evidence type="ECO:0000313" key="4">
    <source>
        <dbReference type="EMBL" id="OAV62767.1"/>
    </source>
</evidence>
<keyword evidence="2 4" id="KW-0067">ATP-binding</keyword>
<feature type="domain" description="ABC transporter" evidence="3">
    <location>
        <begin position="11"/>
        <end position="277"/>
    </location>
</feature>
<gene>
    <name evidence="4" type="ORF">A6F49_04480</name>
</gene>
<dbReference type="RefSeq" id="WP_043055670.1">
    <property type="nucleotide sequence ID" value="NZ_LXEY01000008.1"/>
</dbReference>
<sequence>MSYSRTVYSHLRVEGLSKSFADRRVFTDISFVVPQDDCVGVIGENGAGKSTLLRIIAGHLSADAGQVEIFHHDTVQPAVGLLSQQPSFAASETMEDVLETAVAPLRAAVCEVDDAAQALADRPHQEAAMVRYTEALDRAERFAAWDVDAHVNRMVAGLGLADVELLAPVGQLSGGQTARLALASLLLSAPDVLLLDEPTNHLDDDGVDFISGLVSNWRGPVLIASHDRAFLDHTVRSLIDLDPAPQPHQLNEAEDQLTTRGITRFTGTYSDYIQHRRDARRRWQNQYDQEQAQLKRLRAAVDQNQVVGHEDWKPRTEIRMAQKYYADRNAKVVARRVNDARSRLRELEQRQIVKPPRELSFQGLDAAYTTGPHYAPDEELIRATQVASTHRLAPTSLAITANDRLLITGPNGVGKSTLLAIMADKLAPDYGTIMRKPGLSVGLLTQESDFSAFAGQTVQAVYEQSVGLTVAEATPLTTFGLLHPRDHTRSIDSLSVGQHRRLALAIILANPPEVLMLDEPTNHFSLPLVTELEASIEHYPGAVIVVSHDRWLRNHWNGRTQHLTNSDASES</sequence>
<organism evidence="4 5">
    <name type="scientific">Enteractinococcus helveticum</name>
    <dbReference type="NCBI Taxonomy" id="1837282"/>
    <lineage>
        <taxon>Bacteria</taxon>
        <taxon>Bacillati</taxon>
        <taxon>Actinomycetota</taxon>
        <taxon>Actinomycetes</taxon>
        <taxon>Micrococcales</taxon>
        <taxon>Micrococcaceae</taxon>
    </lineage>
</organism>
<dbReference type="InterPro" id="IPR003439">
    <property type="entry name" value="ABC_transporter-like_ATP-bd"/>
</dbReference>
<dbReference type="InterPro" id="IPR003593">
    <property type="entry name" value="AAA+_ATPase"/>
</dbReference>
<evidence type="ECO:0000259" key="3">
    <source>
        <dbReference type="PROSITE" id="PS50893"/>
    </source>
</evidence>
<evidence type="ECO:0000256" key="2">
    <source>
        <dbReference type="ARBA" id="ARBA00022840"/>
    </source>
</evidence>
<dbReference type="AlphaFoldDB" id="A0A1B7M2D9"/>
<dbReference type="STRING" id="1837282.A6F49_04480"/>